<dbReference type="GO" id="GO:0005737">
    <property type="term" value="C:cytoplasm"/>
    <property type="evidence" value="ECO:0007669"/>
    <property type="project" value="UniProtKB-SubCell"/>
</dbReference>
<evidence type="ECO:0000256" key="18">
    <source>
        <dbReference type="ARBA" id="ARBA00043210"/>
    </source>
</evidence>
<dbReference type="EMBL" id="AHBW01000046">
    <property type="protein sequence ID" value="EHK82677.1"/>
    <property type="molecule type" value="Genomic_DNA"/>
</dbReference>
<dbReference type="PANTHER" id="PTHR12418">
    <property type="entry name" value="ACYL-COENZYME A THIOESTERASE THEM4"/>
    <property type="match status" value="1"/>
</dbReference>
<keyword evidence="4" id="KW-1003">Cell membrane</keyword>
<evidence type="ECO:0000256" key="17">
    <source>
        <dbReference type="ARBA" id="ARBA00040123"/>
    </source>
</evidence>
<feature type="domain" description="Thioesterase" evidence="24">
    <location>
        <begin position="126"/>
        <end position="191"/>
    </location>
</feature>
<keyword evidence="7" id="KW-0378">Hydrolase</keyword>
<dbReference type="PANTHER" id="PTHR12418:SF19">
    <property type="entry name" value="ACYL-COENZYME A THIOESTERASE THEM4"/>
    <property type="match status" value="1"/>
</dbReference>
<dbReference type="PATRIC" id="fig|1114960.4.peg.3212"/>
<comment type="similarity">
    <text evidence="15">Belongs to the THEM4/THEM5 thioesterase family.</text>
</comment>
<dbReference type="CDD" id="cd03443">
    <property type="entry name" value="PaaI_thioesterase"/>
    <property type="match status" value="1"/>
</dbReference>
<dbReference type="InterPro" id="IPR029069">
    <property type="entry name" value="HotDog_dom_sf"/>
</dbReference>
<evidence type="ECO:0000256" key="2">
    <source>
        <dbReference type="ARBA" id="ARBA00004496"/>
    </source>
</evidence>
<comment type="catalytic activity">
    <reaction evidence="20">
        <text>hexadecanoyl-CoA + H2O = hexadecanoate + CoA + H(+)</text>
        <dbReference type="Rhea" id="RHEA:16645"/>
        <dbReference type="ChEBI" id="CHEBI:7896"/>
        <dbReference type="ChEBI" id="CHEBI:15377"/>
        <dbReference type="ChEBI" id="CHEBI:15378"/>
        <dbReference type="ChEBI" id="CHEBI:57287"/>
        <dbReference type="ChEBI" id="CHEBI:57379"/>
        <dbReference type="EC" id="3.1.2.2"/>
    </reaction>
    <physiologicalReaction direction="left-to-right" evidence="20">
        <dbReference type="Rhea" id="RHEA:16646"/>
    </physiologicalReaction>
</comment>
<evidence type="ECO:0000256" key="6">
    <source>
        <dbReference type="ARBA" id="ARBA00022703"/>
    </source>
</evidence>
<dbReference type="EC" id="3.1.2.2" evidence="16"/>
<dbReference type="GO" id="GO:0006631">
    <property type="term" value="P:fatty acid metabolic process"/>
    <property type="evidence" value="ECO:0007669"/>
    <property type="project" value="UniProtKB-KW"/>
</dbReference>
<keyword evidence="5" id="KW-0963">Cytoplasm</keyword>
<evidence type="ECO:0000256" key="21">
    <source>
        <dbReference type="ARBA" id="ARBA00047969"/>
    </source>
</evidence>
<evidence type="ECO:0000256" key="4">
    <source>
        <dbReference type="ARBA" id="ARBA00022475"/>
    </source>
</evidence>
<evidence type="ECO:0000256" key="20">
    <source>
        <dbReference type="ARBA" id="ARBA00047734"/>
    </source>
</evidence>
<proteinExistence type="inferred from homology"/>
<evidence type="ECO:0000259" key="24">
    <source>
        <dbReference type="Pfam" id="PF03061"/>
    </source>
</evidence>
<protein>
    <recommendedName>
        <fullName evidence="17">Acyl-coenzyme A thioesterase THEM4</fullName>
        <ecNumber evidence="16">3.1.2.2</ecNumber>
    </recommendedName>
    <alternativeName>
        <fullName evidence="18">Thioesterase superfamily member 4</fullName>
    </alternativeName>
</protein>
<keyword evidence="11" id="KW-0472">Membrane</keyword>
<comment type="catalytic activity">
    <reaction evidence="23">
        <text>tetradecanoyl-CoA + H2O = tetradecanoate + CoA + H(+)</text>
        <dbReference type="Rhea" id="RHEA:40119"/>
        <dbReference type="ChEBI" id="CHEBI:15377"/>
        <dbReference type="ChEBI" id="CHEBI:15378"/>
        <dbReference type="ChEBI" id="CHEBI:30807"/>
        <dbReference type="ChEBI" id="CHEBI:57287"/>
        <dbReference type="ChEBI" id="CHEBI:57385"/>
    </reaction>
    <physiologicalReaction direction="left-to-right" evidence="23">
        <dbReference type="Rhea" id="RHEA:40120"/>
    </physiologicalReaction>
</comment>
<evidence type="ECO:0000313" key="25">
    <source>
        <dbReference type="EMBL" id="EHK82677.1"/>
    </source>
</evidence>
<comment type="catalytic activity">
    <reaction evidence="14">
        <text>(9Z)-octadecenoyl-CoA + H2O = (9Z)-octadecenoate + CoA + H(+)</text>
        <dbReference type="Rhea" id="RHEA:40139"/>
        <dbReference type="ChEBI" id="CHEBI:15377"/>
        <dbReference type="ChEBI" id="CHEBI:15378"/>
        <dbReference type="ChEBI" id="CHEBI:30823"/>
        <dbReference type="ChEBI" id="CHEBI:57287"/>
        <dbReference type="ChEBI" id="CHEBI:57387"/>
    </reaction>
    <physiologicalReaction direction="left-to-right" evidence="14">
        <dbReference type="Rhea" id="RHEA:40140"/>
    </physiologicalReaction>
</comment>
<evidence type="ECO:0000256" key="13">
    <source>
        <dbReference type="ARBA" id="ARBA00035852"/>
    </source>
</evidence>
<sequence>MTDSILELYVDDGLSDEEIDQQRATYGPLTEDVRELIQLALQTRVDADDVERAREHLAAAREILERDREDGPYGTRFNDSGRFRNWGNAAIGLRNAIAPIGDIHEDDDGRVWTEIHLGPVYEGPAGHVHGGVSALLLDQILGDAARISGYPGMTGTLTIRYRKRTPLGALRVEAKLDRVEGRKAFVVGHIADSRGPAWKRKASSSLRCGWFSSVTRSRRYRDPNRLTTPMVDHQGCEPHLCVVNLRTPEPTIRCLL</sequence>
<dbReference type="RefSeq" id="WP_006553101.1">
    <property type="nucleotide sequence ID" value="NZ_AHBW01000046.1"/>
</dbReference>
<dbReference type="InterPro" id="IPR006683">
    <property type="entry name" value="Thioestr_dom"/>
</dbReference>
<dbReference type="Pfam" id="PF03061">
    <property type="entry name" value="4HBT"/>
    <property type="match status" value="1"/>
</dbReference>
<evidence type="ECO:0000256" key="3">
    <source>
        <dbReference type="ARBA" id="ARBA00004632"/>
    </source>
</evidence>
<evidence type="ECO:0000256" key="10">
    <source>
        <dbReference type="ARBA" id="ARBA00023098"/>
    </source>
</evidence>
<keyword evidence="6" id="KW-0053">Apoptosis</keyword>
<accession>H0JTY6</accession>
<dbReference type="InterPro" id="IPR052365">
    <property type="entry name" value="THEM4/THEM5_acyl-CoA_thioest"/>
</dbReference>
<dbReference type="Proteomes" id="UP000005064">
    <property type="component" value="Unassembled WGS sequence"/>
</dbReference>
<keyword evidence="12" id="KW-0966">Cell projection</keyword>
<keyword evidence="10" id="KW-0443">Lipid metabolism</keyword>
<evidence type="ECO:0000256" key="11">
    <source>
        <dbReference type="ARBA" id="ARBA00023136"/>
    </source>
</evidence>
<evidence type="ECO:0000256" key="5">
    <source>
        <dbReference type="ARBA" id="ARBA00022490"/>
    </source>
</evidence>
<gene>
    <name evidence="25" type="ORF">AK37_15788</name>
</gene>
<evidence type="ECO:0000256" key="23">
    <source>
        <dbReference type="ARBA" id="ARBA00048180"/>
    </source>
</evidence>
<comment type="catalytic activity">
    <reaction evidence="19">
        <text>octanoyl-CoA + H2O = octanoate + CoA + H(+)</text>
        <dbReference type="Rhea" id="RHEA:30143"/>
        <dbReference type="ChEBI" id="CHEBI:15377"/>
        <dbReference type="ChEBI" id="CHEBI:15378"/>
        <dbReference type="ChEBI" id="CHEBI:25646"/>
        <dbReference type="ChEBI" id="CHEBI:57287"/>
        <dbReference type="ChEBI" id="CHEBI:57386"/>
    </reaction>
    <physiologicalReaction direction="left-to-right" evidence="19">
        <dbReference type="Rhea" id="RHEA:30144"/>
    </physiologicalReaction>
</comment>
<dbReference type="Gene3D" id="3.10.129.10">
    <property type="entry name" value="Hotdog Thioesterase"/>
    <property type="match status" value="1"/>
</dbReference>
<comment type="catalytic activity">
    <reaction evidence="21">
        <text>decanoyl-CoA + H2O = decanoate + CoA + H(+)</text>
        <dbReference type="Rhea" id="RHEA:40059"/>
        <dbReference type="ChEBI" id="CHEBI:15377"/>
        <dbReference type="ChEBI" id="CHEBI:15378"/>
        <dbReference type="ChEBI" id="CHEBI:27689"/>
        <dbReference type="ChEBI" id="CHEBI:57287"/>
        <dbReference type="ChEBI" id="CHEBI:61430"/>
    </reaction>
    <physiologicalReaction direction="left-to-right" evidence="21">
        <dbReference type="Rhea" id="RHEA:40060"/>
    </physiologicalReaction>
</comment>
<evidence type="ECO:0000256" key="1">
    <source>
        <dbReference type="ARBA" id="ARBA00004170"/>
    </source>
</evidence>
<evidence type="ECO:0000256" key="8">
    <source>
        <dbReference type="ARBA" id="ARBA00022832"/>
    </source>
</evidence>
<organism evidence="25 26">
    <name type="scientific">Rhodococcus pyridinivorans AK37</name>
    <dbReference type="NCBI Taxonomy" id="1114960"/>
    <lineage>
        <taxon>Bacteria</taxon>
        <taxon>Bacillati</taxon>
        <taxon>Actinomycetota</taxon>
        <taxon>Actinomycetes</taxon>
        <taxon>Mycobacteriales</taxon>
        <taxon>Nocardiaceae</taxon>
        <taxon>Rhodococcus</taxon>
    </lineage>
</organism>
<reference evidence="25 26" key="1">
    <citation type="submission" date="2011-12" db="EMBL/GenBank/DDBJ databases">
        <authorList>
            <person name="Kriszt B."/>
            <person name="Tancsics A."/>
            <person name="Cserhati M."/>
            <person name="Toth A."/>
            <person name="Nagy I."/>
            <person name="Horvath B."/>
            <person name="Tamura T."/>
            <person name="Kukolya J."/>
            <person name="Szoboszlay S."/>
        </authorList>
    </citation>
    <scope>NUCLEOTIDE SEQUENCE [LARGE SCALE GENOMIC DNA]</scope>
    <source>
        <strain evidence="25 26">AK37</strain>
    </source>
</reference>
<evidence type="ECO:0000256" key="9">
    <source>
        <dbReference type="ARBA" id="ARBA00022946"/>
    </source>
</evidence>
<dbReference type="SUPFAM" id="SSF54637">
    <property type="entry name" value="Thioesterase/thiol ester dehydrase-isomerase"/>
    <property type="match status" value="1"/>
</dbReference>
<evidence type="ECO:0000256" key="14">
    <source>
        <dbReference type="ARBA" id="ARBA00037002"/>
    </source>
</evidence>
<evidence type="ECO:0000313" key="26">
    <source>
        <dbReference type="Proteomes" id="UP000005064"/>
    </source>
</evidence>
<evidence type="ECO:0000256" key="22">
    <source>
        <dbReference type="ARBA" id="ARBA00048074"/>
    </source>
</evidence>
<comment type="catalytic activity">
    <reaction evidence="13">
        <text>(5Z,8Z,11Z,14Z)-eicosatetraenoyl-CoA + H2O = (5Z,8Z,11Z,14Z)-eicosatetraenoate + CoA + H(+)</text>
        <dbReference type="Rhea" id="RHEA:40151"/>
        <dbReference type="ChEBI" id="CHEBI:15377"/>
        <dbReference type="ChEBI" id="CHEBI:15378"/>
        <dbReference type="ChEBI" id="CHEBI:32395"/>
        <dbReference type="ChEBI" id="CHEBI:57287"/>
        <dbReference type="ChEBI" id="CHEBI:57368"/>
    </reaction>
    <physiologicalReaction direction="left-to-right" evidence="13">
        <dbReference type="Rhea" id="RHEA:40152"/>
    </physiologicalReaction>
</comment>
<evidence type="ECO:0000256" key="16">
    <source>
        <dbReference type="ARBA" id="ARBA00038848"/>
    </source>
</evidence>
<dbReference type="GO" id="GO:0016787">
    <property type="term" value="F:hydrolase activity"/>
    <property type="evidence" value="ECO:0007669"/>
    <property type="project" value="UniProtKB-KW"/>
</dbReference>
<evidence type="ECO:0000256" key="12">
    <source>
        <dbReference type="ARBA" id="ARBA00023273"/>
    </source>
</evidence>
<dbReference type="GO" id="GO:0016020">
    <property type="term" value="C:membrane"/>
    <property type="evidence" value="ECO:0007669"/>
    <property type="project" value="UniProtKB-SubCell"/>
</dbReference>
<evidence type="ECO:0000256" key="7">
    <source>
        <dbReference type="ARBA" id="ARBA00022801"/>
    </source>
</evidence>
<name>H0JTY6_9NOCA</name>
<keyword evidence="8" id="KW-0276">Fatty acid metabolism</keyword>
<keyword evidence="9" id="KW-0809">Transit peptide</keyword>
<comment type="caution">
    <text evidence="25">The sequence shown here is derived from an EMBL/GenBank/DDBJ whole genome shotgun (WGS) entry which is preliminary data.</text>
</comment>
<comment type="subcellular location">
    <subcellularLocation>
        <location evidence="3">Cell projection</location>
        <location evidence="3">Ruffle membrane</location>
    </subcellularLocation>
    <subcellularLocation>
        <location evidence="2">Cytoplasm</location>
    </subcellularLocation>
    <subcellularLocation>
        <location evidence="1">Membrane</location>
        <topology evidence="1">Peripheral membrane protein</topology>
    </subcellularLocation>
</comment>
<comment type="catalytic activity">
    <reaction evidence="22">
        <text>dodecanoyl-CoA + H2O = dodecanoate + CoA + H(+)</text>
        <dbReference type="Rhea" id="RHEA:30135"/>
        <dbReference type="ChEBI" id="CHEBI:15377"/>
        <dbReference type="ChEBI" id="CHEBI:15378"/>
        <dbReference type="ChEBI" id="CHEBI:18262"/>
        <dbReference type="ChEBI" id="CHEBI:57287"/>
        <dbReference type="ChEBI" id="CHEBI:57375"/>
    </reaction>
    <physiologicalReaction direction="left-to-right" evidence="22">
        <dbReference type="Rhea" id="RHEA:30136"/>
    </physiologicalReaction>
</comment>
<evidence type="ECO:0000256" key="15">
    <source>
        <dbReference type="ARBA" id="ARBA00038456"/>
    </source>
</evidence>
<dbReference type="AlphaFoldDB" id="H0JTY6"/>
<evidence type="ECO:0000256" key="19">
    <source>
        <dbReference type="ARBA" id="ARBA00047588"/>
    </source>
</evidence>